<accession>A0A3D8Q287</accession>
<feature type="coiled-coil region" evidence="1">
    <location>
        <begin position="174"/>
        <end position="208"/>
    </location>
</feature>
<evidence type="ECO:0000313" key="4">
    <source>
        <dbReference type="EMBL" id="RDW21718.1"/>
    </source>
</evidence>
<reference evidence="5" key="1">
    <citation type="submission" date="2017-11" db="EMBL/GenBank/DDBJ databases">
        <authorList>
            <person name="Zhu W."/>
        </authorList>
    </citation>
    <scope>NUCLEOTIDE SEQUENCE [LARGE SCALE GENOMIC DNA]</scope>
    <source>
        <strain evidence="5">CAU 1051</strain>
    </source>
</reference>
<name>A0A3D8Q287_9BACI</name>
<keyword evidence="3" id="KW-0472">Membrane</keyword>
<dbReference type="Pfam" id="PF18960">
    <property type="entry name" value="DUF5702"/>
    <property type="match status" value="1"/>
</dbReference>
<sequence>MKRCIKKFIHKFIVDEKGAVSIFLIMITLLLFFFNAVLIDYARIMVADRQTDQAAKVALRSTMSSYNQGLQDKGLFAFNGEQGDATALFQTVFEKNIQAGDGEGFHFVDLQAEESEITTNLNLDRGLANKEVFEHQILEEMKYQAPIEIGESILESFLSISDEMEQASVYVDIIKEIEDDVESREEKLDKATELIKEAKEKLESIDTEINSTSVSAYPVVNNLQDIFNGHTKYLDVYPINPPADDGDDEEKTNEEKEKETEDKRKADNFKGNAAALLTRLINVSTEAKDKLMEALELIKEAETLNNTVKTTIDNAKDSKQESYQNAQNENRGDDLGDDSGLNNAMDSVDDYVLDKEMFTTLIDKVQSAIDKLESDNNRTDELIPKLEEIKKGVDDGFHSKRHNELRNAIQDQVRIYYRDTLNLINEALEILEQGRAEFKDDGLEEKEEEADDNLEDLKDKMDSIQDDYENISGDTETYQKLAERVIKYHGAIEENGEKFELEDREDTADDAMNFIDMLFENLGEKLISARDELYINEYVLTRFASHTFPTDGTAGYKFENNQVEYIIYGQASFGANYMAALSEIFAVRFAINFVAALMDTKNKVFGPYMWVAALANAFGKTIDNMNDITNGRKVELFPGKTRPQWGYEEHLRLFLFAHPTGKKTERIMAVIDHDTETDLTKSSTYINANATSSIRLWFLPGLAEMLGKTGAIDGRVEGNRYFIEKEVNYSY</sequence>
<dbReference type="Proteomes" id="UP000256520">
    <property type="component" value="Unassembled WGS sequence"/>
</dbReference>
<dbReference type="RefSeq" id="WP_115748174.1">
    <property type="nucleotide sequence ID" value="NZ_PIOD01000002.1"/>
</dbReference>
<feature type="region of interest" description="Disordered" evidence="2">
    <location>
        <begin position="237"/>
        <end position="267"/>
    </location>
</feature>
<feature type="region of interest" description="Disordered" evidence="2">
    <location>
        <begin position="312"/>
        <end position="342"/>
    </location>
</feature>
<gene>
    <name evidence="4" type="ORF">CWR45_02265</name>
</gene>
<keyword evidence="3" id="KW-1133">Transmembrane helix</keyword>
<protein>
    <submittedName>
        <fullName evidence="4">Uncharacterized protein</fullName>
    </submittedName>
</protein>
<keyword evidence="5" id="KW-1185">Reference proteome</keyword>
<keyword evidence="3" id="KW-0812">Transmembrane</keyword>
<evidence type="ECO:0000256" key="1">
    <source>
        <dbReference type="SAM" id="Coils"/>
    </source>
</evidence>
<evidence type="ECO:0000256" key="3">
    <source>
        <dbReference type="SAM" id="Phobius"/>
    </source>
</evidence>
<dbReference type="EMBL" id="PIOD01000002">
    <property type="protein sequence ID" value="RDW21718.1"/>
    <property type="molecule type" value="Genomic_DNA"/>
</dbReference>
<feature type="coiled-coil region" evidence="1">
    <location>
        <begin position="440"/>
        <end position="474"/>
    </location>
</feature>
<feature type="compositionally biased region" description="Basic and acidic residues" evidence="2">
    <location>
        <begin position="253"/>
        <end position="267"/>
    </location>
</feature>
<feature type="transmembrane region" description="Helical" evidence="3">
    <location>
        <begin position="20"/>
        <end position="39"/>
    </location>
</feature>
<evidence type="ECO:0000256" key="2">
    <source>
        <dbReference type="SAM" id="MobiDB-lite"/>
    </source>
</evidence>
<feature type="coiled-coil region" evidence="1">
    <location>
        <begin position="362"/>
        <end position="389"/>
    </location>
</feature>
<keyword evidence="1" id="KW-0175">Coiled coil</keyword>
<proteinExistence type="predicted"/>
<dbReference type="AlphaFoldDB" id="A0A3D8Q287"/>
<comment type="caution">
    <text evidence="4">The sequence shown here is derived from an EMBL/GenBank/DDBJ whole genome shotgun (WGS) entry which is preliminary data.</text>
</comment>
<dbReference type="OrthoDB" id="2385264at2"/>
<evidence type="ECO:0000313" key="5">
    <source>
        <dbReference type="Proteomes" id="UP000256520"/>
    </source>
</evidence>
<organism evidence="4 5">
    <name type="scientific">Oceanobacillus chungangensis</name>
    <dbReference type="NCBI Taxonomy" id="1229152"/>
    <lineage>
        <taxon>Bacteria</taxon>
        <taxon>Bacillati</taxon>
        <taxon>Bacillota</taxon>
        <taxon>Bacilli</taxon>
        <taxon>Bacillales</taxon>
        <taxon>Bacillaceae</taxon>
        <taxon>Oceanobacillus</taxon>
    </lineage>
</organism>
<dbReference type="InterPro" id="IPR043756">
    <property type="entry name" value="DUF5702"/>
</dbReference>